<gene>
    <name evidence="1" type="ORF">QBC40DRAFT_292285</name>
</gene>
<protein>
    <submittedName>
        <fullName evidence="1">Uncharacterized protein</fullName>
    </submittedName>
</protein>
<comment type="caution">
    <text evidence="1">The sequence shown here is derived from an EMBL/GenBank/DDBJ whole genome shotgun (WGS) entry which is preliminary data.</text>
</comment>
<accession>A0AAN6XWP3</accession>
<reference evidence="1" key="2">
    <citation type="submission" date="2023-05" db="EMBL/GenBank/DDBJ databases">
        <authorList>
            <consortium name="Lawrence Berkeley National Laboratory"/>
            <person name="Steindorff A."/>
            <person name="Hensen N."/>
            <person name="Bonometti L."/>
            <person name="Westerberg I."/>
            <person name="Brannstrom I.O."/>
            <person name="Guillou S."/>
            <person name="Cros-Aarteil S."/>
            <person name="Calhoun S."/>
            <person name="Haridas S."/>
            <person name="Kuo A."/>
            <person name="Mondo S."/>
            <person name="Pangilinan J."/>
            <person name="Riley R."/>
            <person name="Labutti K."/>
            <person name="Andreopoulos B."/>
            <person name="Lipzen A."/>
            <person name="Chen C."/>
            <person name="Yanf M."/>
            <person name="Daum C."/>
            <person name="Ng V."/>
            <person name="Clum A."/>
            <person name="Ohm R."/>
            <person name="Martin F."/>
            <person name="Silar P."/>
            <person name="Natvig D."/>
            <person name="Lalanne C."/>
            <person name="Gautier V."/>
            <person name="Ament-Velasquez S.L."/>
            <person name="Kruys A."/>
            <person name="Hutchinson M.I."/>
            <person name="Powell A.J."/>
            <person name="Barry K."/>
            <person name="Miller A.N."/>
            <person name="Grigoriev I.V."/>
            <person name="Debuchy R."/>
            <person name="Gladieux P."/>
            <person name="Thoren M.H."/>
            <person name="Johannesson H."/>
        </authorList>
    </citation>
    <scope>NUCLEOTIDE SEQUENCE</scope>
    <source>
        <strain evidence="1">CBS 315.58</strain>
    </source>
</reference>
<sequence length="275" mass="31320">MANNENMYVLVVEHQPGSSVDFARWYCPGVPLEMQVDGLVRHLAGQEAGFTTWGRLYRDTMFPLLNPDPGMMNVEREWYEAIRWELIWREQKKNTKKRRGGGWGRVYIIVFGWEGRPGCLMVKAPNTDHWEPVYHPKNYTPHSVSREYLSFSCRSSGHGSRGLLPLSWPRKPGPRLESWNAGISFVDVDLCLWIDDRTTKALRNCSSPNHFALARSVRDVQPERTEFRPQSRPEAFSLTSERVPVEPGVGNGSIAAFTALLWSVCGPTMERAPAT</sequence>
<dbReference type="Proteomes" id="UP001303160">
    <property type="component" value="Unassembled WGS sequence"/>
</dbReference>
<organism evidence="1 2">
    <name type="scientific">Triangularia verruculosa</name>
    <dbReference type="NCBI Taxonomy" id="2587418"/>
    <lineage>
        <taxon>Eukaryota</taxon>
        <taxon>Fungi</taxon>
        <taxon>Dikarya</taxon>
        <taxon>Ascomycota</taxon>
        <taxon>Pezizomycotina</taxon>
        <taxon>Sordariomycetes</taxon>
        <taxon>Sordariomycetidae</taxon>
        <taxon>Sordariales</taxon>
        <taxon>Podosporaceae</taxon>
        <taxon>Triangularia</taxon>
    </lineage>
</organism>
<evidence type="ECO:0000313" key="2">
    <source>
        <dbReference type="Proteomes" id="UP001303160"/>
    </source>
</evidence>
<dbReference type="EMBL" id="MU863878">
    <property type="protein sequence ID" value="KAK4205092.1"/>
    <property type="molecule type" value="Genomic_DNA"/>
</dbReference>
<proteinExistence type="predicted"/>
<keyword evidence="2" id="KW-1185">Reference proteome</keyword>
<name>A0AAN6XWP3_9PEZI</name>
<reference evidence="1" key="1">
    <citation type="journal article" date="2023" name="Mol. Phylogenet. Evol.">
        <title>Genome-scale phylogeny and comparative genomics of the fungal order Sordariales.</title>
        <authorList>
            <person name="Hensen N."/>
            <person name="Bonometti L."/>
            <person name="Westerberg I."/>
            <person name="Brannstrom I.O."/>
            <person name="Guillou S."/>
            <person name="Cros-Aarteil S."/>
            <person name="Calhoun S."/>
            <person name="Haridas S."/>
            <person name="Kuo A."/>
            <person name="Mondo S."/>
            <person name="Pangilinan J."/>
            <person name="Riley R."/>
            <person name="LaButti K."/>
            <person name="Andreopoulos B."/>
            <person name="Lipzen A."/>
            <person name="Chen C."/>
            <person name="Yan M."/>
            <person name="Daum C."/>
            <person name="Ng V."/>
            <person name="Clum A."/>
            <person name="Steindorff A."/>
            <person name="Ohm R.A."/>
            <person name="Martin F."/>
            <person name="Silar P."/>
            <person name="Natvig D.O."/>
            <person name="Lalanne C."/>
            <person name="Gautier V."/>
            <person name="Ament-Velasquez S.L."/>
            <person name="Kruys A."/>
            <person name="Hutchinson M.I."/>
            <person name="Powell A.J."/>
            <person name="Barry K."/>
            <person name="Miller A.N."/>
            <person name="Grigoriev I.V."/>
            <person name="Debuchy R."/>
            <person name="Gladieux P."/>
            <person name="Hiltunen Thoren M."/>
            <person name="Johannesson H."/>
        </authorList>
    </citation>
    <scope>NUCLEOTIDE SEQUENCE</scope>
    <source>
        <strain evidence="1">CBS 315.58</strain>
    </source>
</reference>
<evidence type="ECO:0000313" key="1">
    <source>
        <dbReference type="EMBL" id="KAK4205092.1"/>
    </source>
</evidence>
<dbReference type="AlphaFoldDB" id="A0AAN6XWP3"/>